<evidence type="ECO:0000313" key="2">
    <source>
        <dbReference type="EMBL" id="KAK3582465.1"/>
    </source>
</evidence>
<gene>
    <name evidence="2" type="ORF">CHS0354_024012</name>
</gene>
<reference evidence="2" key="2">
    <citation type="journal article" date="2021" name="Genome Biol. Evol.">
        <title>Developing a high-quality reference genome for a parasitic bivalve with doubly uniparental inheritance (Bivalvia: Unionida).</title>
        <authorList>
            <person name="Smith C.H."/>
        </authorList>
    </citation>
    <scope>NUCLEOTIDE SEQUENCE</scope>
    <source>
        <strain evidence="2">CHS0354</strain>
        <tissue evidence="2">Mantle</tissue>
    </source>
</reference>
<reference evidence="2" key="3">
    <citation type="submission" date="2023-05" db="EMBL/GenBank/DDBJ databases">
        <authorList>
            <person name="Smith C.H."/>
        </authorList>
    </citation>
    <scope>NUCLEOTIDE SEQUENCE</scope>
    <source>
        <strain evidence="2">CHS0354</strain>
        <tissue evidence="2">Mantle</tissue>
    </source>
</reference>
<protein>
    <submittedName>
        <fullName evidence="2">Uncharacterized protein</fullName>
    </submittedName>
</protein>
<sequence length="196" mass="22062">MRVHSIRIGFRNETQADFLHLVGEIITKMTENASLFPNLPVQLKQVTAERDTFRDVFNSSEHVGRTGELHNTRKALEESLRQNERSGYPLAKEPTPHGPIPAPTEAGVEINEDGFFEIWATIVDKSYSGVIFAATEADNPINDPQQWTFEYSPVPSIVFSRGIVDGKKYKFAVAFVGSSEKLHWLILNKTLYGNVK</sequence>
<organism evidence="2 3">
    <name type="scientific">Potamilus streckersoni</name>
    <dbReference type="NCBI Taxonomy" id="2493646"/>
    <lineage>
        <taxon>Eukaryota</taxon>
        <taxon>Metazoa</taxon>
        <taxon>Spiralia</taxon>
        <taxon>Lophotrochozoa</taxon>
        <taxon>Mollusca</taxon>
        <taxon>Bivalvia</taxon>
        <taxon>Autobranchia</taxon>
        <taxon>Heteroconchia</taxon>
        <taxon>Palaeoheterodonta</taxon>
        <taxon>Unionida</taxon>
        <taxon>Unionoidea</taxon>
        <taxon>Unionidae</taxon>
        <taxon>Ambleminae</taxon>
        <taxon>Lampsilini</taxon>
        <taxon>Potamilus</taxon>
    </lineage>
</organism>
<dbReference type="AlphaFoldDB" id="A0AAE0VMT1"/>
<dbReference type="EMBL" id="JAEAOA010001427">
    <property type="protein sequence ID" value="KAK3582465.1"/>
    <property type="molecule type" value="Genomic_DNA"/>
</dbReference>
<comment type="caution">
    <text evidence="2">The sequence shown here is derived from an EMBL/GenBank/DDBJ whole genome shotgun (WGS) entry which is preliminary data.</text>
</comment>
<evidence type="ECO:0000256" key="1">
    <source>
        <dbReference type="SAM" id="MobiDB-lite"/>
    </source>
</evidence>
<dbReference type="Proteomes" id="UP001195483">
    <property type="component" value="Unassembled WGS sequence"/>
</dbReference>
<accession>A0AAE0VMT1</accession>
<evidence type="ECO:0000313" key="3">
    <source>
        <dbReference type="Proteomes" id="UP001195483"/>
    </source>
</evidence>
<proteinExistence type="predicted"/>
<keyword evidence="3" id="KW-1185">Reference proteome</keyword>
<reference evidence="2" key="1">
    <citation type="journal article" date="2021" name="Genome Biol. Evol.">
        <title>A High-Quality Reference Genome for a Parasitic Bivalve with Doubly Uniparental Inheritance (Bivalvia: Unionida).</title>
        <authorList>
            <person name="Smith C.H."/>
        </authorList>
    </citation>
    <scope>NUCLEOTIDE SEQUENCE</scope>
    <source>
        <strain evidence="2">CHS0354</strain>
    </source>
</reference>
<feature type="region of interest" description="Disordered" evidence="1">
    <location>
        <begin position="78"/>
        <end position="102"/>
    </location>
</feature>
<name>A0AAE0VMT1_9BIVA</name>